<evidence type="ECO:0000256" key="1">
    <source>
        <dbReference type="ARBA" id="ARBA00009206"/>
    </source>
</evidence>
<evidence type="ECO:0000313" key="11">
    <source>
        <dbReference type="Proteomes" id="UP000003861"/>
    </source>
</evidence>
<evidence type="ECO:0000256" key="3">
    <source>
        <dbReference type="ARBA" id="ARBA00022598"/>
    </source>
</evidence>
<dbReference type="InterPro" id="IPR023797">
    <property type="entry name" value="RNA3'_phos_cyclase_dom"/>
</dbReference>
<dbReference type="NCBIfam" id="NF003246">
    <property type="entry name" value="PRK04204.1-2"/>
    <property type="match status" value="1"/>
</dbReference>
<proteinExistence type="inferred from homology"/>
<evidence type="ECO:0000313" key="12">
    <source>
        <dbReference type="Proteomes" id="UP000015381"/>
    </source>
</evidence>
<reference evidence="9 12" key="3">
    <citation type="journal article" date="2014" name="Environ. Microbiol.">
        <title>Halorhabdus tiamatea: proteogenomics and glycosidase activity measurements identify the first cultivated euryarchaeon from a deep-sea anoxic brine lake as potential polysaccharide degrader.</title>
        <authorList>
            <person name="Werner J."/>
            <person name="Ferrer M."/>
            <person name="Michel G."/>
            <person name="Mann A.J."/>
            <person name="Huang S."/>
            <person name="Juarez S."/>
            <person name="Ciordia S."/>
            <person name="Albar J.P."/>
            <person name="Alcaide M."/>
            <person name="La Cono V."/>
            <person name="Yakimov M.M."/>
            <person name="Antunes A."/>
            <person name="Taborda M."/>
            <person name="Da Costa M.S."/>
            <person name="Amann R.I."/>
            <person name="Gloeckner F.O."/>
            <person name="Golyshina O.V."/>
            <person name="Golyshin P.N."/>
            <person name="Teeling H."/>
        </authorList>
    </citation>
    <scope>NUCLEOTIDE SEQUENCE [LARGE SCALE GENOMIC DNA]</scope>
    <source>
        <strain evidence="12">SARL4B</strain>
        <strain evidence="9">Type strain: SARL4B</strain>
    </source>
</reference>
<dbReference type="AlphaFoldDB" id="F7PL68"/>
<dbReference type="STRING" id="1033806.HTIA_2334"/>
<protein>
    <recommendedName>
        <fullName evidence="2 5">RNA 3'-terminal phosphate cyclase</fullName>
        <shortName evidence="5">RNA cyclase</shortName>
        <shortName evidence="5">RNA-3'-phosphate cyclase</shortName>
        <ecNumber evidence="5 6">6.5.1.4</ecNumber>
    </recommendedName>
</protein>
<dbReference type="InterPro" id="IPR037136">
    <property type="entry name" value="RNA3'_phos_cyclase_dom_sf"/>
</dbReference>
<dbReference type="RefSeq" id="WP_008526714.1">
    <property type="nucleotide sequence ID" value="NC_021921.1"/>
</dbReference>
<dbReference type="GO" id="GO:0003963">
    <property type="term" value="F:RNA-3'-phosphate cyclase activity"/>
    <property type="evidence" value="ECO:0007669"/>
    <property type="project" value="UniProtKB-UniRule"/>
</dbReference>
<dbReference type="Gene3D" id="3.30.360.20">
    <property type="entry name" value="RNA 3'-terminal phosphate cyclase, insert domain"/>
    <property type="match status" value="1"/>
</dbReference>
<dbReference type="InterPro" id="IPR000228">
    <property type="entry name" value="RNA3'_term_phos_cyc"/>
</dbReference>
<dbReference type="PANTHER" id="PTHR11096">
    <property type="entry name" value="RNA 3' TERMINAL PHOSPHATE CYCLASE"/>
    <property type="match status" value="1"/>
</dbReference>
<dbReference type="GO" id="GO:0006396">
    <property type="term" value="P:RNA processing"/>
    <property type="evidence" value="ECO:0007669"/>
    <property type="project" value="UniProtKB-UniRule"/>
</dbReference>
<name>F7PL68_9EURY</name>
<evidence type="ECO:0000259" key="8">
    <source>
        <dbReference type="Pfam" id="PF05189"/>
    </source>
</evidence>
<comment type="function">
    <text evidence="5">Catalyzes the conversion of 3'-phosphate to a 2',3'-cyclic phosphodiester at the end of RNA. The mechanism of action of the enzyme occurs in 3 steps: (A) adenylation of the enzyme by ATP; (B) transfer of adenylate to an RNA-N3'P to produce RNA-N3'PP5'A; (C) and attack of the adjacent 2'-hydroxyl on the 3'-phosphorus in the diester linkage to produce the cyclic end product. The biological role of this enzyme is unknown but it is likely to function in some aspects of cellular RNA processing.</text>
</comment>
<keyword evidence="3 5" id="KW-0436">Ligase</keyword>
<dbReference type="EMBL" id="AFNT02000024">
    <property type="protein sequence ID" value="ERJ05879.1"/>
    <property type="molecule type" value="Genomic_DNA"/>
</dbReference>
<evidence type="ECO:0000256" key="2">
    <source>
        <dbReference type="ARBA" id="ARBA00021428"/>
    </source>
</evidence>
<dbReference type="InterPro" id="IPR013791">
    <property type="entry name" value="RNA3'-term_phos_cycl_insert"/>
</dbReference>
<keyword evidence="5" id="KW-0067">ATP-binding</keyword>
<feature type="binding site" evidence="5">
    <location>
        <begin position="285"/>
        <end position="289"/>
    </location>
    <ligand>
        <name>ATP</name>
        <dbReference type="ChEBI" id="CHEBI:30616"/>
    </ligand>
</feature>
<keyword evidence="4 5" id="KW-0547">Nucleotide-binding</keyword>
<dbReference type="Proteomes" id="UP000015381">
    <property type="component" value="Chromosome I"/>
</dbReference>
<dbReference type="Pfam" id="PF05189">
    <property type="entry name" value="RTC_insert"/>
    <property type="match status" value="1"/>
</dbReference>
<gene>
    <name evidence="5 10" type="primary">rtcA</name>
    <name evidence="10" type="ORF">HLRTI_002150</name>
    <name evidence="9" type="ORF">HTIA_2334</name>
</gene>
<evidence type="ECO:0000313" key="10">
    <source>
        <dbReference type="EMBL" id="ERJ05879.1"/>
    </source>
</evidence>
<dbReference type="InterPro" id="IPR036553">
    <property type="entry name" value="RPTC_insert"/>
</dbReference>
<evidence type="ECO:0000256" key="6">
    <source>
        <dbReference type="NCBIfam" id="TIGR03399"/>
    </source>
</evidence>
<feature type="active site" description="Tele-AMP-histidine intermediate" evidence="5">
    <location>
        <position position="309"/>
    </location>
</feature>
<comment type="subcellular location">
    <subcellularLocation>
        <location evidence="5">Cytoplasm</location>
    </subcellularLocation>
</comment>
<evidence type="ECO:0000256" key="5">
    <source>
        <dbReference type="HAMAP-Rule" id="MF_00200"/>
    </source>
</evidence>
<dbReference type="PATRIC" id="fig|1033806.12.peg.2319"/>
<dbReference type="GeneID" id="23799121"/>
<feature type="domain" description="RNA 3'-terminal phosphate cyclase insert" evidence="8">
    <location>
        <begin position="178"/>
        <end position="275"/>
    </location>
</feature>
<evidence type="ECO:0000313" key="9">
    <source>
        <dbReference type="EMBL" id="CCQ34442.1"/>
    </source>
</evidence>
<dbReference type="HAMAP" id="MF_00200">
    <property type="entry name" value="RTC"/>
    <property type="match status" value="1"/>
</dbReference>
<comment type="catalytic activity">
    <reaction evidence="5">
        <text>a 3'-end 3'-phospho-ribonucleotide-RNA + ATP = a 3'-end 2',3'-cyclophospho-ribonucleotide-RNA + AMP + diphosphate</text>
        <dbReference type="Rhea" id="RHEA:23976"/>
        <dbReference type="Rhea" id="RHEA-COMP:10463"/>
        <dbReference type="Rhea" id="RHEA-COMP:10464"/>
        <dbReference type="ChEBI" id="CHEBI:30616"/>
        <dbReference type="ChEBI" id="CHEBI:33019"/>
        <dbReference type="ChEBI" id="CHEBI:83062"/>
        <dbReference type="ChEBI" id="CHEBI:83064"/>
        <dbReference type="ChEBI" id="CHEBI:456215"/>
        <dbReference type="EC" id="6.5.1.4"/>
    </reaction>
</comment>
<comment type="similarity">
    <text evidence="1 5">Belongs to the RNA 3'-terminal cyclase family. Type 1 subfamily.</text>
</comment>
<dbReference type="SUPFAM" id="SSF55205">
    <property type="entry name" value="EPT/RTPC-like"/>
    <property type="match status" value="1"/>
</dbReference>
<keyword evidence="12" id="KW-1185">Reference proteome</keyword>
<dbReference type="Proteomes" id="UP000003861">
    <property type="component" value="Unassembled WGS sequence"/>
</dbReference>
<organism evidence="9 12">
    <name type="scientific">Halorhabdus tiamatea SARL4B</name>
    <dbReference type="NCBI Taxonomy" id="1033806"/>
    <lineage>
        <taxon>Archaea</taxon>
        <taxon>Methanobacteriati</taxon>
        <taxon>Methanobacteriota</taxon>
        <taxon>Stenosarchaea group</taxon>
        <taxon>Halobacteria</taxon>
        <taxon>Halobacteriales</taxon>
        <taxon>Haloarculaceae</taxon>
        <taxon>Halorhabdus</taxon>
    </lineage>
</organism>
<reference evidence="10 11" key="1">
    <citation type="journal article" date="2011" name="J. Bacteriol.">
        <title>Genome sequence of Halorhabdus tiamatea, the first archaeon isolated from a deep-sea anoxic brine lake.</title>
        <authorList>
            <person name="Antunes A."/>
            <person name="Alam I."/>
            <person name="Bajic V.B."/>
            <person name="Stingl U."/>
        </authorList>
    </citation>
    <scope>NUCLEOTIDE SEQUENCE [LARGE SCALE GENOMIC DNA]</scope>
    <source>
        <strain evidence="10 11">SARL4B</strain>
    </source>
</reference>
<dbReference type="InterPro" id="IPR013792">
    <property type="entry name" value="RNA3'P_cycl/enolpyr_Trfase_a/b"/>
</dbReference>
<sequence>MLELDGSDGGGQLFRSALTLSALTTTDFEMGDIRGSRPEPGLNLQHLTALQTVADITNASVEGAKIGSSTVSFEPEEPMGGHYEAAIGTAGSVTLLFDAVLPLASALDRPLTLTATGGTSVKWSPSMPWYRRVNLPLLRRSGLLAAIDVERPGFYPAGGGQARLSLAPSPLSKLSLRDPGEPERALVHSTATADLADSDVAERQSKQARDRLAAASIDVEVTERATRYVSADSTGTIALLVLAYDNGVIGADALGEPGKPAEDVADEAVDAALTAHETGAAVDEHLADQLIPWLATVGGEVRISRVTDHVGTHVDLFDAFGFDVRIEQIDDGPILVSDA</sequence>
<evidence type="ECO:0000256" key="4">
    <source>
        <dbReference type="ARBA" id="ARBA00022741"/>
    </source>
</evidence>
<feature type="domain" description="RNA 3'-terminal phosphate cyclase" evidence="7">
    <location>
        <begin position="9"/>
        <end position="320"/>
    </location>
</feature>
<dbReference type="HOGENOM" id="CLU_027882_0_0_2"/>
<dbReference type="SUPFAM" id="SSF52913">
    <property type="entry name" value="RNA 3'-terminal phosphate cyclase, RPTC, insert domain"/>
    <property type="match status" value="1"/>
</dbReference>
<dbReference type="InterPro" id="IPR017770">
    <property type="entry name" value="RNA3'_term_phos_cyc_type_1"/>
</dbReference>
<reference evidence="10 11" key="2">
    <citation type="journal article" date="2013" name="PLoS ONE">
        <title>INDIGO - INtegrated Data Warehouse of MIcrobial GenOmes with Examples from the Red Sea Extremophiles.</title>
        <authorList>
            <person name="Alam I."/>
            <person name="Antunes A."/>
            <person name="Kamau A.A."/>
            <person name="Ba Alawi W."/>
            <person name="Kalkatawi M."/>
            <person name="Stingl U."/>
            <person name="Bajic V.B."/>
        </authorList>
    </citation>
    <scope>NUCLEOTIDE SEQUENCE [LARGE SCALE GENOMIC DNA]</scope>
    <source>
        <strain evidence="10 11">SARL4B</strain>
    </source>
</reference>
<dbReference type="Pfam" id="PF01137">
    <property type="entry name" value="RTC"/>
    <property type="match status" value="1"/>
</dbReference>
<dbReference type="NCBIfam" id="TIGR03399">
    <property type="entry name" value="RNA_3prim_cycl"/>
    <property type="match status" value="1"/>
</dbReference>
<dbReference type="GO" id="GO:0005524">
    <property type="term" value="F:ATP binding"/>
    <property type="evidence" value="ECO:0007669"/>
    <property type="project" value="UniProtKB-KW"/>
</dbReference>
<dbReference type="EMBL" id="HF571520">
    <property type="protein sequence ID" value="CCQ34442.1"/>
    <property type="molecule type" value="Genomic_DNA"/>
</dbReference>
<dbReference type="EC" id="6.5.1.4" evidence="5 6"/>
<dbReference type="OrthoDB" id="7994at2157"/>
<accession>F7PL68</accession>
<dbReference type="Gene3D" id="3.65.10.20">
    <property type="entry name" value="RNA 3'-terminal phosphate cyclase domain"/>
    <property type="match status" value="1"/>
</dbReference>
<dbReference type="eggNOG" id="arCOG04125">
    <property type="taxonomic scope" value="Archaea"/>
</dbReference>
<dbReference type="PANTHER" id="PTHR11096:SF0">
    <property type="entry name" value="RNA 3'-TERMINAL PHOSPHATE CYCLASE"/>
    <property type="match status" value="1"/>
</dbReference>
<evidence type="ECO:0000259" key="7">
    <source>
        <dbReference type="Pfam" id="PF01137"/>
    </source>
</evidence>
<dbReference type="PIRSF" id="PIRSF005378">
    <property type="entry name" value="RNA3'_term_phos_cycl_euk"/>
    <property type="match status" value="1"/>
</dbReference>
<keyword evidence="5" id="KW-0963">Cytoplasm</keyword>
<dbReference type="GO" id="GO:0005737">
    <property type="term" value="C:cytoplasm"/>
    <property type="evidence" value="ECO:0007669"/>
    <property type="project" value="UniProtKB-SubCell"/>
</dbReference>
<dbReference type="KEGG" id="hti:HTIA_2334"/>
<feature type="binding site" evidence="5">
    <location>
        <position position="98"/>
    </location>
    <ligand>
        <name>ATP</name>
        <dbReference type="ChEBI" id="CHEBI:30616"/>
    </ligand>
</feature>